<dbReference type="AlphaFoldDB" id="A0A098GA65"/>
<dbReference type="EMBL" id="LN614828">
    <property type="protein sequence ID" value="CEG59328.1"/>
    <property type="molecule type" value="Genomic_DNA"/>
</dbReference>
<reference evidence="5" key="1">
    <citation type="submission" date="2014-09" db="EMBL/GenBank/DDBJ databases">
        <authorList>
            <person name="Gomez-Valero L."/>
        </authorList>
    </citation>
    <scope>NUCLEOTIDE SEQUENCE [LARGE SCALE GENOMIC DNA]</scope>
    <source>
        <strain evidence="5">ATCC700992</strain>
        <plasmid evidence="5">LLAP10_pA</plasmid>
    </source>
</reference>
<keyword evidence="2" id="KW-0812">Transmembrane</keyword>
<dbReference type="Proteomes" id="UP000032430">
    <property type="component" value="Plasmid II"/>
</dbReference>
<evidence type="ECO:0000259" key="3">
    <source>
        <dbReference type="Pfam" id="PF07916"/>
    </source>
</evidence>
<sequence length="919" mass="100618">MSLLTIYTPQNGEYLKTVLDAMVTLLGTSTYKSAQDIVSILAVGIVGFQYVSGKRIQAISRYVLCTFVFLFCILGIKTPVAIIDMQTANSAGPALTVDHVPLGVGLPAALISGIGYGITQVFSDVFHMPQDLDYTRTGMLFGSRTFLASTSSNLSLSPELSRDLSTYIRQCIFSAKLLGSQQIAPNEMKNSSDLIRLYFEHPSPIYRVLFHDGTNLSCIEAAARLKPELNEGIEKQLVHLSNIMTKGDKEKFSDGLAAAHSYFMNVSKDAAQVLTQNILINATRESALDAFAFAGADAELMNYTNSSSLQKMHVAEANSFWLAGYRLPYYMTVFWMLTLCIFPLVMLLALMPAMHGVYMIYMQTQVFLWSWPPMFIIIHFFVSLASSTTLTLFGSKNGGVTFSTIDSIASIQSSFAYTAGGLAISVPVISLFIAKGLPNLLSAASQHLGGMAQSLSTGEAQSATQGNISMASYSGWNMNYNNTHANKWDTNYQHMEGRATVQADNGALLSQGMDGSRVINAQSAMSQMATRLHASDRISASLQDSASQSFQNAQSHRTSADSHYQQALSGLSQFNESDASEVREGTGINRTLSNALNQDVRQMQDAVNQYNQHHDKSGQVSWDAAFSARIDTRKGIFGSFAHAVTGISGEASTSLKTGLSASNSVQAFFNSSEGQSFSSALNHMESTAKTHHLDANDSFNLSKSEQIAANLSQGHALSDMASAEYSKGEHYQHMANRVKEHSDGMDRVLDQAFHDWAVQHHGVQVEKALMGTDASSLSAQQQLADQFMSSSQGQSAVKAQVSRMIHSSPDQVKSQFEAQRASMTAHQKALINQAHQDGAGGVLNKSQERHLSQVQDNTIQQAHDLRMDNREDLSKAYRHQEGSTQQEIKASEADLVNRQAKQKQDYVDNDRWYKEGRYE</sequence>
<dbReference type="RefSeq" id="WP_045097901.1">
    <property type="nucleotide sequence ID" value="NZ_LN614828.1"/>
</dbReference>
<dbReference type="InterPro" id="IPR012931">
    <property type="entry name" value="TraG_N_Proteobacteria"/>
</dbReference>
<feature type="transmembrane region" description="Helical" evidence="2">
    <location>
        <begin position="102"/>
        <end position="122"/>
    </location>
</feature>
<evidence type="ECO:0000256" key="2">
    <source>
        <dbReference type="SAM" id="Phobius"/>
    </source>
</evidence>
<keyword evidence="2" id="KW-0472">Membrane</keyword>
<keyword evidence="2" id="KW-1133">Transmembrane helix</keyword>
<feature type="transmembrane region" description="Helical" evidence="2">
    <location>
        <begin position="63"/>
        <end position="82"/>
    </location>
</feature>
<keyword evidence="4" id="KW-0614">Plasmid</keyword>
<gene>
    <name evidence="4" type="ORF">LFA_pA0231</name>
</gene>
<dbReference type="OrthoDB" id="5555296at2"/>
<keyword evidence="5" id="KW-1185">Reference proteome</keyword>
<dbReference type="HOGENOM" id="CLU_005197_0_0_6"/>
<feature type="domain" description="TraG N-terminal Proteobacteria" evidence="3">
    <location>
        <begin position="5"/>
        <end position="454"/>
    </location>
</feature>
<feature type="region of interest" description="Disordered" evidence="1">
    <location>
        <begin position="895"/>
        <end position="919"/>
    </location>
</feature>
<feature type="transmembrane region" description="Helical" evidence="2">
    <location>
        <begin position="329"/>
        <end position="351"/>
    </location>
</feature>
<evidence type="ECO:0000313" key="5">
    <source>
        <dbReference type="Proteomes" id="UP000032430"/>
    </source>
</evidence>
<evidence type="ECO:0000256" key="1">
    <source>
        <dbReference type="SAM" id="MobiDB-lite"/>
    </source>
</evidence>
<feature type="transmembrane region" description="Helical" evidence="2">
    <location>
        <begin position="414"/>
        <end position="434"/>
    </location>
</feature>
<feature type="transmembrane region" description="Helical" evidence="2">
    <location>
        <begin position="371"/>
        <end position="393"/>
    </location>
</feature>
<evidence type="ECO:0000313" key="4">
    <source>
        <dbReference type="EMBL" id="CEG59328.1"/>
    </source>
</evidence>
<accession>A0A098GA65</accession>
<proteinExistence type="predicted"/>
<organism evidence="4 5">
    <name type="scientific">Legionella fallonii LLAP-10</name>
    <dbReference type="NCBI Taxonomy" id="1212491"/>
    <lineage>
        <taxon>Bacteria</taxon>
        <taxon>Pseudomonadati</taxon>
        <taxon>Pseudomonadota</taxon>
        <taxon>Gammaproteobacteria</taxon>
        <taxon>Legionellales</taxon>
        <taxon>Legionellaceae</taxon>
        <taxon>Legionella</taxon>
    </lineage>
</organism>
<dbReference type="Pfam" id="PF07916">
    <property type="entry name" value="TraG_N"/>
    <property type="match status" value="1"/>
</dbReference>
<geneLocation type="plasmid" evidence="5">
    <name>LLAP10_pA</name>
</geneLocation>
<dbReference type="KEGG" id="lfa:LFA_pA0231"/>
<name>A0A098GA65_9GAMM</name>
<protein>
    <submittedName>
        <fullName evidence="4">Putative F pilus assembly and aggregate stability protein traG</fullName>
    </submittedName>
</protein>
<feature type="compositionally biased region" description="Basic and acidic residues" evidence="1">
    <location>
        <begin position="902"/>
        <end position="919"/>
    </location>
</feature>